<gene>
    <name evidence="1" type="ORF">HPB50_017917</name>
</gene>
<organism evidence="1 2">
    <name type="scientific">Hyalomma asiaticum</name>
    <name type="common">Tick</name>
    <dbReference type="NCBI Taxonomy" id="266040"/>
    <lineage>
        <taxon>Eukaryota</taxon>
        <taxon>Metazoa</taxon>
        <taxon>Ecdysozoa</taxon>
        <taxon>Arthropoda</taxon>
        <taxon>Chelicerata</taxon>
        <taxon>Arachnida</taxon>
        <taxon>Acari</taxon>
        <taxon>Parasitiformes</taxon>
        <taxon>Ixodida</taxon>
        <taxon>Ixodoidea</taxon>
        <taxon>Ixodidae</taxon>
        <taxon>Hyalomminae</taxon>
        <taxon>Hyalomma</taxon>
    </lineage>
</organism>
<name>A0ACB7T574_HYAAI</name>
<dbReference type="EMBL" id="CM023491">
    <property type="protein sequence ID" value="KAH6941411.1"/>
    <property type="molecule type" value="Genomic_DNA"/>
</dbReference>
<proteinExistence type="predicted"/>
<dbReference type="Proteomes" id="UP000821845">
    <property type="component" value="Chromosome 11"/>
</dbReference>
<accession>A0ACB7T574</accession>
<reference evidence="1" key="1">
    <citation type="submission" date="2020-05" db="EMBL/GenBank/DDBJ databases">
        <title>Large-scale comparative analyses of tick genomes elucidate their genetic diversity and vector capacities.</title>
        <authorList>
            <person name="Jia N."/>
            <person name="Wang J."/>
            <person name="Shi W."/>
            <person name="Du L."/>
            <person name="Sun Y."/>
            <person name="Zhan W."/>
            <person name="Jiang J."/>
            <person name="Wang Q."/>
            <person name="Zhang B."/>
            <person name="Ji P."/>
            <person name="Sakyi L.B."/>
            <person name="Cui X."/>
            <person name="Yuan T."/>
            <person name="Jiang B."/>
            <person name="Yang W."/>
            <person name="Lam T.T.-Y."/>
            <person name="Chang Q."/>
            <person name="Ding S."/>
            <person name="Wang X."/>
            <person name="Zhu J."/>
            <person name="Ruan X."/>
            <person name="Zhao L."/>
            <person name="Wei J."/>
            <person name="Que T."/>
            <person name="Du C."/>
            <person name="Cheng J."/>
            <person name="Dai P."/>
            <person name="Han X."/>
            <person name="Huang E."/>
            <person name="Gao Y."/>
            <person name="Liu J."/>
            <person name="Shao H."/>
            <person name="Ye R."/>
            <person name="Li L."/>
            <person name="Wei W."/>
            <person name="Wang X."/>
            <person name="Wang C."/>
            <person name="Yang T."/>
            <person name="Huo Q."/>
            <person name="Li W."/>
            <person name="Guo W."/>
            <person name="Chen H."/>
            <person name="Zhou L."/>
            <person name="Ni X."/>
            <person name="Tian J."/>
            <person name="Zhou Y."/>
            <person name="Sheng Y."/>
            <person name="Liu T."/>
            <person name="Pan Y."/>
            <person name="Xia L."/>
            <person name="Li J."/>
            <person name="Zhao F."/>
            <person name="Cao W."/>
        </authorList>
    </citation>
    <scope>NUCLEOTIDE SEQUENCE</scope>
    <source>
        <strain evidence="1">Hyas-2018</strain>
    </source>
</reference>
<comment type="caution">
    <text evidence="1">The sequence shown here is derived from an EMBL/GenBank/DDBJ whole genome shotgun (WGS) entry which is preliminary data.</text>
</comment>
<sequence>MRHQLLPTSVPEDRKRRSGTLAGRQCHLASPEPAAAAAGRTTRKSSSSLYGERVHCMLPPDRLKSSTRCDAFRVSGVPSSLVKVRCHAQDNHAFSL</sequence>
<keyword evidence="2" id="KW-1185">Reference proteome</keyword>
<evidence type="ECO:0000313" key="2">
    <source>
        <dbReference type="Proteomes" id="UP000821845"/>
    </source>
</evidence>
<evidence type="ECO:0000313" key="1">
    <source>
        <dbReference type="EMBL" id="KAH6941411.1"/>
    </source>
</evidence>
<protein>
    <submittedName>
        <fullName evidence="1">Uncharacterized protein</fullName>
    </submittedName>
</protein>